<proteinExistence type="predicted"/>
<dbReference type="PANTHER" id="PTHR21646">
    <property type="entry name" value="UBIQUITIN CARBOXYL-TERMINAL HYDROLASE"/>
    <property type="match status" value="1"/>
</dbReference>
<dbReference type="PROSITE" id="PS50235">
    <property type="entry name" value="USP_3"/>
    <property type="match status" value="1"/>
</dbReference>
<keyword evidence="1" id="KW-0863">Zinc-finger</keyword>
<comment type="caution">
    <text evidence="5">The sequence shown here is derived from an EMBL/GenBank/DDBJ whole genome shotgun (WGS) entry which is preliminary data.</text>
</comment>
<dbReference type="SMART" id="SM00290">
    <property type="entry name" value="ZnF_UBP"/>
    <property type="match status" value="1"/>
</dbReference>
<dbReference type="PROSITE" id="PS50271">
    <property type="entry name" value="ZF_UBP"/>
    <property type="match status" value="1"/>
</dbReference>
<dbReference type="SUPFAM" id="SSF57850">
    <property type="entry name" value="RING/U-box"/>
    <property type="match status" value="1"/>
</dbReference>
<feature type="region of interest" description="Disordered" evidence="2">
    <location>
        <begin position="1"/>
        <end position="20"/>
    </location>
</feature>
<protein>
    <recommendedName>
        <fullName evidence="7">USP domain-containing protein</fullName>
    </recommendedName>
</protein>
<sequence>MKRDATVLEDPKNDNESAKTRRKCPYLDTINTQLLDFDFEKICSITLSDQNVYACLVCGKYFKGRGKSTHAFTHSVQASHHVFINLQNDRIFCLPDNYEVVDQSLKSIKDALRPTFTPDVIKTLDQNRVLAQDAFGVSYLPGFIGLNNLKRTDYISVVFVLQNFQRLKKTYHIRLHPRYLILHVKRFTRNNFFVEKNSTIVNFPVKNLEIREYLITNPENPKLEQLNHKSVAEIKELLDQKRISYDALETRSELAIKLQEATVTSTKYNLVANICHDSPLNKGKTTNLNTNPLTEGSYRVHVQNRATEQWYEIQDLHVQETLPQLIGVSETYMLIYERR</sequence>
<dbReference type="AlphaFoldDB" id="A0A024FYQ7"/>
<name>A0A024FYQ7_9STRA</name>
<feature type="domain" description="UBP-type" evidence="4">
    <location>
        <begin position="22"/>
        <end position="119"/>
    </location>
</feature>
<dbReference type="InterPro" id="IPR028889">
    <property type="entry name" value="USP"/>
</dbReference>
<evidence type="ECO:0000313" key="5">
    <source>
        <dbReference type="EMBL" id="CCI39403.1"/>
    </source>
</evidence>
<dbReference type="OrthoDB" id="10263353at2759"/>
<dbReference type="InterPro" id="IPR050185">
    <property type="entry name" value="Ub_carboxyl-term_hydrolase"/>
</dbReference>
<dbReference type="SUPFAM" id="SSF54001">
    <property type="entry name" value="Cysteine proteinases"/>
    <property type="match status" value="1"/>
</dbReference>
<dbReference type="InterPro" id="IPR038765">
    <property type="entry name" value="Papain-like_cys_pep_sf"/>
</dbReference>
<feature type="compositionally biased region" description="Basic and acidic residues" evidence="2">
    <location>
        <begin position="1"/>
        <end position="19"/>
    </location>
</feature>
<accession>A0A024FYQ7</accession>
<dbReference type="Proteomes" id="UP000053237">
    <property type="component" value="Unassembled WGS sequence"/>
</dbReference>
<dbReference type="InParanoid" id="A0A024FYQ7"/>
<dbReference type="GO" id="GO:0016579">
    <property type="term" value="P:protein deubiquitination"/>
    <property type="evidence" value="ECO:0007669"/>
    <property type="project" value="InterPro"/>
</dbReference>
<evidence type="ECO:0008006" key="7">
    <source>
        <dbReference type="Google" id="ProtNLM"/>
    </source>
</evidence>
<dbReference type="Gene3D" id="3.90.70.10">
    <property type="entry name" value="Cysteine proteinases"/>
    <property type="match status" value="1"/>
</dbReference>
<keyword evidence="6" id="KW-1185">Reference proteome</keyword>
<dbReference type="EMBL" id="CAIX01000001">
    <property type="protein sequence ID" value="CCI39403.1"/>
    <property type="molecule type" value="Genomic_DNA"/>
</dbReference>
<evidence type="ECO:0000256" key="1">
    <source>
        <dbReference type="PROSITE-ProRule" id="PRU00502"/>
    </source>
</evidence>
<gene>
    <name evidence="5" type="ORF">BN9_001860</name>
</gene>
<evidence type="ECO:0000313" key="6">
    <source>
        <dbReference type="Proteomes" id="UP000053237"/>
    </source>
</evidence>
<dbReference type="STRING" id="65357.A0A024FYQ7"/>
<evidence type="ECO:0000259" key="4">
    <source>
        <dbReference type="PROSITE" id="PS50271"/>
    </source>
</evidence>
<dbReference type="GO" id="GO:0008270">
    <property type="term" value="F:zinc ion binding"/>
    <property type="evidence" value="ECO:0007669"/>
    <property type="project" value="UniProtKB-KW"/>
</dbReference>
<dbReference type="Pfam" id="PF02148">
    <property type="entry name" value="zf-UBP"/>
    <property type="match status" value="1"/>
</dbReference>
<dbReference type="InterPro" id="IPR013083">
    <property type="entry name" value="Znf_RING/FYVE/PHD"/>
</dbReference>
<evidence type="ECO:0000259" key="3">
    <source>
        <dbReference type="PROSITE" id="PS50235"/>
    </source>
</evidence>
<dbReference type="PANTHER" id="PTHR21646:SF16">
    <property type="entry name" value="U4_U6.U5 TRI-SNRNP-ASSOCIATED PROTEIN 2"/>
    <property type="match status" value="1"/>
</dbReference>
<reference evidence="5 6" key="1">
    <citation type="submission" date="2012-05" db="EMBL/GenBank/DDBJ databases">
        <title>Recombination and specialization in a pathogen metapopulation.</title>
        <authorList>
            <person name="Gardiner A."/>
            <person name="Kemen E."/>
            <person name="Schultz-Larsen T."/>
            <person name="MacLean D."/>
            <person name="Van Oosterhout C."/>
            <person name="Jones J.D.G."/>
        </authorList>
    </citation>
    <scope>NUCLEOTIDE SEQUENCE [LARGE SCALE GENOMIC DNA]</scope>
    <source>
        <strain evidence="5 6">Ac Nc2</strain>
    </source>
</reference>
<dbReference type="InterPro" id="IPR001607">
    <property type="entry name" value="Znf_UBP"/>
</dbReference>
<keyword evidence="1" id="KW-0862">Zinc</keyword>
<evidence type="ECO:0000256" key="2">
    <source>
        <dbReference type="SAM" id="MobiDB-lite"/>
    </source>
</evidence>
<dbReference type="Gene3D" id="3.30.40.10">
    <property type="entry name" value="Zinc/RING finger domain, C3HC4 (zinc finger)"/>
    <property type="match status" value="1"/>
</dbReference>
<organism evidence="5 6">
    <name type="scientific">Albugo candida</name>
    <dbReference type="NCBI Taxonomy" id="65357"/>
    <lineage>
        <taxon>Eukaryota</taxon>
        <taxon>Sar</taxon>
        <taxon>Stramenopiles</taxon>
        <taxon>Oomycota</taxon>
        <taxon>Peronosporomycetes</taxon>
        <taxon>Albuginales</taxon>
        <taxon>Albuginaceae</taxon>
        <taxon>Albugo</taxon>
    </lineage>
</organism>
<dbReference type="GO" id="GO:0004843">
    <property type="term" value="F:cysteine-type deubiquitinase activity"/>
    <property type="evidence" value="ECO:0007669"/>
    <property type="project" value="InterPro"/>
</dbReference>
<keyword evidence="1" id="KW-0479">Metal-binding</keyword>
<feature type="domain" description="USP" evidence="3">
    <location>
        <begin position="1"/>
        <end position="339"/>
    </location>
</feature>